<sequence length="54" mass="6271">MDHTIPKKLTQQEMQDVLMTIYTKGNEPNDFSVQEIIEEIKKSLVTIYSLNSVE</sequence>
<evidence type="ECO:0000313" key="2">
    <source>
        <dbReference type="Proteomes" id="UP000830326"/>
    </source>
</evidence>
<dbReference type="InterPro" id="IPR058930">
    <property type="entry name" value="YwzD"/>
</dbReference>
<dbReference type="Proteomes" id="UP000830326">
    <property type="component" value="Chromosome"/>
</dbReference>
<keyword evidence="2" id="KW-1185">Reference proteome</keyword>
<proteinExistence type="predicted"/>
<organism evidence="1 2">
    <name type="scientific">Halobacillus amylolyticus</name>
    <dbReference type="NCBI Taxonomy" id="2932259"/>
    <lineage>
        <taxon>Bacteria</taxon>
        <taxon>Bacillati</taxon>
        <taxon>Bacillota</taxon>
        <taxon>Bacilli</taxon>
        <taxon>Bacillales</taxon>
        <taxon>Bacillaceae</taxon>
        <taxon>Halobacillus</taxon>
    </lineage>
</organism>
<dbReference type="EMBL" id="CP095075">
    <property type="protein sequence ID" value="UOR13798.1"/>
    <property type="molecule type" value="Genomic_DNA"/>
</dbReference>
<accession>A0ABY4HHC2</accession>
<gene>
    <name evidence="1" type="ORF">MUO15_10330</name>
</gene>
<name>A0ABY4HHC2_9BACI</name>
<evidence type="ECO:0000313" key="1">
    <source>
        <dbReference type="EMBL" id="UOR13798.1"/>
    </source>
</evidence>
<dbReference type="RefSeq" id="WP_245035649.1">
    <property type="nucleotide sequence ID" value="NZ_CP095075.1"/>
</dbReference>
<reference evidence="1" key="1">
    <citation type="submission" date="2022-04" db="EMBL/GenBank/DDBJ databases">
        <title>Halobacillus sp. isolated from saltern.</title>
        <authorList>
            <person name="Won M."/>
            <person name="Lee C.-M."/>
            <person name="Woen H.-Y."/>
            <person name="Kwon S.-W."/>
        </authorList>
    </citation>
    <scope>NUCLEOTIDE SEQUENCE</scope>
    <source>
        <strain evidence="1">SSHM10-5</strain>
    </source>
</reference>
<dbReference type="Pfam" id="PF26162">
    <property type="entry name" value="YwzD"/>
    <property type="match status" value="1"/>
</dbReference>
<protein>
    <submittedName>
        <fullName evidence="1">Uncharacterized protein</fullName>
    </submittedName>
</protein>